<dbReference type="PANTHER" id="PTHR42703:SF1">
    <property type="entry name" value="NA(+)_H(+) ANTIPORTER SUBUNIT D1"/>
    <property type="match status" value="1"/>
</dbReference>
<sequence>MSRLLPLVVVVPMLGAAVLAAGGRRLPRIASDSLGVFFAAVSAVLSAVVLAGGTHEGPYVVEWLGGWRPGAGGQGVGIVLAGEPVSLGLTAFTSLLVVAVLVYSWRYFEEPPRRRTGSFPALILLFQAGMCGFCLTGDLFNSFVFFELMGVVAYALTGFRVEEPRPVQGALAFGIVNSLGGYAMLMGIALLYARTGELGFAQVGRALDGQRADALVLAAFVLLAAGLLVKAAAVPFHFWLPDAHAVAPTPVCMLLSGVMVELGVFGVARLYWTIFAGPGGLPPEAFTRALVTVGVLTALLGAVMSWRQRHVKRLLAFSTVSHTGLFLIGVGLLTPEGVAGTSLYVLAHGAVKAALFACTGILLDRYASVDEHELYGRARELPFTGAMFVLGGLAVCGMPPFGTSLGKAVAEEAAGHTGHWLTAVFVLVSALTGGAILRAGVRIFAGAGPRPDGTGGPGGQPDAQEGTQEPVTGPLTDGGEQPETAGRLRRIPGPMLVVPAGLLAAALAAGLVPQLGDGAGDAAHLFATHDLYEAAVLDGVTPHPEGGPPAHWNTAGVLLGLLSTALGVGIAVLGVRRRPYPGIGDRLLAPLRRLQSGHIGDYVAWTVAGLALVTLLTAPGTHMLP</sequence>
<feature type="transmembrane region" description="Helical" evidence="9">
    <location>
        <begin position="602"/>
        <end position="624"/>
    </location>
</feature>
<feature type="transmembrane region" description="Helical" evidence="9">
    <location>
        <begin position="214"/>
        <end position="240"/>
    </location>
</feature>
<feature type="transmembrane region" description="Helical" evidence="9">
    <location>
        <begin position="171"/>
        <end position="194"/>
    </location>
</feature>
<dbReference type="GO" id="GO:0005886">
    <property type="term" value="C:plasma membrane"/>
    <property type="evidence" value="ECO:0007669"/>
    <property type="project" value="UniProtKB-SubCell"/>
</dbReference>
<feature type="transmembrane region" description="Helical" evidence="9">
    <location>
        <begin position="85"/>
        <end position="105"/>
    </location>
</feature>
<feature type="transmembrane region" description="Helical" evidence="9">
    <location>
        <begin position="142"/>
        <end position="159"/>
    </location>
</feature>
<organism evidence="11 12">
    <name type="scientific">Streptomyces bathyalis</name>
    <dbReference type="NCBI Taxonomy" id="2710756"/>
    <lineage>
        <taxon>Bacteria</taxon>
        <taxon>Bacillati</taxon>
        <taxon>Actinomycetota</taxon>
        <taxon>Actinomycetes</taxon>
        <taxon>Kitasatosporales</taxon>
        <taxon>Streptomycetaceae</taxon>
        <taxon>Streptomyces</taxon>
    </lineage>
</organism>
<evidence type="ECO:0000256" key="4">
    <source>
        <dbReference type="ARBA" id="ARBA00022692"/>
    </source>
</evidence>
<feature type="transmembrane region" description="Helical" evidence="9">
    <location>
        <begin position="6"/>
        <end position="22"/>
    </location>
</feature>
<evidence type="ECO:0000259" key="10">
    <source>
        <dbReference type="Pfam" id="PF00361"/>
    </source>
</evidence>
<feature type="transmembrane region" description="Helical" evidence="9">
    <location>
        <begin position="383"/>
        <end position="401"/>
    </location>
</feature>
<feature type="domain" description="NADH:quinone oxidoreductase/Mrp antiporter transmembrane" evidence="10">
    <location>
        <begin position="137"/>
        <end position="431"/>
    </location>
</feature>
<gene>
    <name evidence="11" type="ORF">G4Z16_21200</name>
</gene>
<feature type="transmembrane region" description="Helical" evidence="9">
    <location>
        <begin position="421"/>
        <end position="441"/>
    </location>
</feature>
<feature type="transmembrane region" description="Helical" evidence="9">
    <location>
        <begin position="555"/>
        <end position="575"/>
    </location>
</feature>
<dbReference type="Pfam" id="PF00361">
    <property type="entry name" value="Proton_antipo_M"/>
    <property type="match status" value="1"/>
</dbReference>
<evidence type="ECO:0000256" key="7">
    <source>
        <dbReference type="RuleBase" id="RU000320"/>
    </source>
</evidence>
<dbReference type="PRINTS" id="PR01437">
    <property type="entry name" value="NUOXDRDTASE4"/>
</dbReference>
<feature type="transmembrane region" description="Helical" evidence="9">
    <location>
        <begin position="496"/>
        <end position="516"/>
    </location>
</feature>
<dbReference type="GO" id="GO:0042773">
    <property type="term" value="P:ATP synthesis coupled electron transport"/>
    <property type="evidence" value="ECO:0007669"/>
    <property type="project" value="InterPro"/>
</dbReference>
<dbReference type="GO" id="GO:0008137">
    <property type="term" value="F:NADH dehydrogenase (ubiquinone) activity"/>
    <property type="evidence" value="ECO:0007669"/>
    <property type="project" value="InterPro"/>
</dbReference>
<comment type="similarity">
    <text evidence="2">Belongs to the CPA3 antiporters (TC 2.A.63) subunit D family.</text>
</comment>
<proteinExistence type="inferred from homology"/>
<feature type="transmembrane region" description="Helical" evidence="9">
    <location>
        <begin position="314"/>
        <end position="333"/>
    </location>
</feature>
<dbReference type="InterPro" id="IPR050586">
    <property type="entry name" value="CPA3_Na-H_Antiporter_D"/>
</dbReference>
<evidence type="ECO:0000313" key="11">
    <source>
        <dbReference type="EMBL" id="QPP10880.1"/>
    </source>
</evidence>
<accession>A0A7T1TDF0</accession>
<feature type="transmembrane region" description="Helical" evidence="9">
    <location>
        <begin position="252"/>
        <end position="274"/>
    </location>
</feature>
<keyword evidence="12" id="KW-1185">Reference proteome</keyword>
<keyword evidence="3" id="KW-1003">Cell membrane</keyword>
<evidence type="ECO:0000256" key="9">
    <source>
        <dbReference type="SAM" id="Phobius"/>
    </source>
</evidence>
<name>A0A7T1TDF0_9ACTN</name>
<evidence type="ECO:0000256" key="3">
    <source>
        <dbReference type="ARBA" id="ARBA00022475"/>
    </source>
</evidence>
<keyword evidence="6 9" id="KW-0472">Membrane</keyword>
<protein>
    <submittedName>
        <fullName evidence="11">NADH dehydrogenase</fullName>
    </submittedName>
</protein>
<dbReference type="InterPro" id="IPR001750">
    <property type="entry name" value="ND/Mrp_TM"/>
</dbReference>
<feature type="transmembrane region" description="Helical" evidence="9">
    <location>
        <begin position="34"/>
        <end position="53"/>
    </location>
</feature>
<dbReference type="PANTHER" id="PTHR42703">
    <property type="entry name" value="NADH DEHYDROGENASE"/>
    <property type="match status" value="1"/>
</dbReference>
<evidence type="ECO:0000256" key="2">
    <source>
        <dbReference type="ARBA" id="ARBA00005346"/>
    </source>
</evidence>
<evidence type="ECO:0000256" key="8">
    <source>
        <dbReference type="SAM" id="MobiDB-lite"/>
    </source>
</evidence>
<dbReference type="Proteomes" id="UP000595046">
    <property type="component" value="Chromosome"/>
</dbReference>
<evidence type="ECO:0000256" key="5">
    <source>
        <dbReference type="ARBA" id="ARBA00022989"/>
    </source>
</evidence>
<evidence type="ECO:0000313" key="12">
    <source>
        <dbReference type="Proteomes" id="UP000595046"/>
    </source>
</evidence>
<dbReference type="AlphaFoldDB" id="A0A7T1TDF0"/>
<dbReference type="KEGG" id="sbat:G4Z16_21200"/>
<evidence type="ECO:0000256" key="1">
    <source>
        <dbReference type="ARBA" id="ARBA00004651"/>
    </source>
</evidence>
<dbReference type="InterPro" id="IPR003918">
    <property type="entry name" value="NADH_UbQ_OxRdtase"/>
</dbReference>
<reference evidence="12" key="1">
    <citation type="submission" date="2020-02" db="EMBL/GenBank/DDBJ databases">
        <title>Streptomyces sp. ASO4wet.</title>
        <authorList>
            <person name="Risdian C."/>
            <person name="Landwehr W."/>
            <person name="Schupp P."/>
            <person name="Wink J."/>
        </authorList>
    </citation>
    <scope>NUCLEOTIDE SEQUENCE [LARGE SCALE GENOMIC DNA]</scope>
    <source>
        <strain evidence="12">ASO4wet</strain>
    </source>
</reference>
<comment type="subcellular location">
    <subcellularLocation>
        <location evidence="1">Cell membrane</location>
        <topology evidence="1">Multi-pass membrane protein</topology>
    </subcellularLocation>
    <subcellularLocation>
        <location evidence="7">Membrane</location>
        <topology evidence="7">Multi-pass membrane protein</topology>
    </subcellularLocation>
</comment>
<keyword evidence="4 7" id="KW-0812">Transmembrane</keyword>
<dbReference type="EMBL" id="CP048882">
    <property type="protein sequence ID" value="QPP10880.1"/>
    <property type="molecule type" value="Genomic_DNA"/>
</dbReference>
<feature type="region of interest" description="Disordered" evidence="8">
    <location>
        <begin position="448"/>
        <end position="487"/>
    </location>
</feature>
<feature type="transmembrane region" description="Helical" evidence="9">
    <location>
        <begin position="345"/>
        <end position="363"/>
    </location>
</feature>
<keyword evidence="5 9" id="KW-1133">Transmembrane helix</keyword>
<evidence type="ECO:0000256" key="6">
    <source>
        <dbReference type="ARBA" id="ARBA00023136"/>
    </source>
</evidence>